<evidence type="ECO:0000256" key="7">
    <source>
        <dbReference type="ARBA" id="ARBA00023224"/>
    </source>
</evidence>
<evidence type="ECO:0000259" key="10">
    <source>
        <dbReference type="PROSITE" id="PS50262"/>
    </source>
</evidence>
<dbReference type="AlphaFoldDB" id="A0AA88NZ29"/>
<dbReference type="InterPro" id="IPR050119">
    <property type="entry name" value="CCR1-9-like"/>
</dbReference>
<keyword evidence="3 9" id="KW-1133">Transmembrane helix</keyword>
<dbReference type="PANTHER" id="PTHR10489">
    <property type="entry name" value="CELL ADHESION MOLECULE"/>
    <property type="match status" value="1"/>
</dbReference>
<dbReference type="PRINTS" id="PR00237">
    <property type="entry name" value="GPCRRHODOPSN"/>
</dbReference>
<dbReference type="PROSITE" id="PS50262">
    <property type="entry name" value="G_PROTEIN_RECEP_F1_2"/>
    <property type="match status" value="2"/>
</dbReference>
<keyword evidence="6 8" id="KW-0675">Receptor</keyword>
<evidence type="ECO:0000256" key="3">
    <source>
        <dbReference type="ARBA" id="ARBA00022989"/>
    </source>
</evidence>
<dbReference type="Proteomes" id="UP001187343">
    <property type="component" value="Unassembled WGS sequence"/>
</dbReference>
<feature type="transmembrane region" description="Helical" evidence="9">
    <location>
        <begin position="259"/>
        <end position="283"/>
    </location>
</feature>
<dbReference type="GO" id="GO:0060326">
    <property type="term" value="P:cell chemotaxis"/>
    <property type="evidence" value="ECO:0007669"/>
    <property type="project" value="TreeGrafter"/>
</dbReference>
<feature type="transmembrane region" description="Helical" evidence="9">
    <location>
        <begin position="653"/>
        <end position="677"/>
    </location>
</feature>
<feature type="transmembrane region" description="Helical" evidence="9">
    <location>
        <begin position="483"/>
        <end position="502"/>
    </location>
</feature>
<keyword evidence="7 8" id="KW-0807">Transducer</keyword>
<reference evidence="11" key="1">
    <citation type="submission" date="2023-08" db="EMBL/GenBank/DDBJ databases">
        <title>Chromosome-level Genome Assembly of mud carp (Cirrhinus molitorella).</title>
        <authorList>
            <person name="Liu H."/>
        </authorList>
    </citation>
    <scope>NUCLEOTIDE SEQUENCE</scope>
    <source>
        <strain evidence="11">Prfri</strain>
        <tissue evidence="11">Muscle</tissue>
    </source>
</reference>
<feature type="transmembrane region" description="Helical" evidence="9">
    <location>
        <begin position="522"/>
        <end position="540"/>
    </location>
</feature>
<dbReference type="GO" id="GO:0019722">
    <property type="term" value="P:calcium-mediated signaling"/>
    <property type="evidence" value="ECO:0007669"/>
    <property type="project" value="TreeGrafter"/>
</dbReference>
<protein>
    <recommendedName>
        <fullName evidence="10">G-protein coupled receptors family 1 profile domain-containing protein</fullName>
    </recommendedName>
</protein>
<name>A0AA88NZ29_9TELE</name>
<evidence type="ECO:0000256" key="8">
    <source>
        <dbReference type="RuleBase" id="RU000688"/>
    </source>
</evidence>
<accession>A0AA88NZ29</accession>
<dbReference type="SUPFAM" id="SSF81321">
    <property type="entry name" value="Family A G protein-coupled receptor-like"/>
    <property type="match status" value="2"/>
</dbReference>
<evidence type="ECO:0000256" key="1">
    <source>
        <dbReference type="ARBA" id="ARBA00004370"/>
    </source>
</evidence>
<comment type="subcellular location">
    <subcellularLocation>
        <location evidence="1">Membrane</location>
    </subcellularLocation>
</comment>
<evidence type="ECO:0000256" key="5">
    <source>
        <dbReference type="ARBA" id="ARBA00023136"/>
    </source>
</evidence>
<evidence type="ECO:0000256" key="4">
    <source>
        <dbReference type="ARBA" id="ARBA00023040"/>
    </source>
</evidence>
<evidence type="ECO:0000313" key="11">
    <source>
        <dbReference type="EMBL" id="KAK2870367.1"/>
    </source>
</evidence>
<dbReference type="InterPro" id="IPR000276">
    <property type="entry name" value="GPCR_Rhodpsn"/>
</dbReference>
<evidence type="ECO:0000313" key="12">
    <source>
        <dbReference type="Proteomes" id="UP001187343"/>
    </source>
</evidence>
<keyword evidence="5 9" id="KW-0472">Membrane</keyword>
<dbReference type="Pfam" id="PF00001">
    <property type="entry name" value="7tm_1"/>
    <property type="match status" value="2"/>
</dbReference>
<evidence type="ECO:0000256" key="2">
    <source>
        <dbReference type="ARBA" id="ARBA00022692"/>
    </source>
</evidence>
<feature type="transmembrane region" description="Helical" evidence="9">
    <location>
        <begin position="560"/>
        <end position="579"/>
    </location>
</feature>
<dbReference type="PROSITE" id="PS00237">
    <property type="entry name" value="G_PROTEIN_RECEP_F1_1"/>
    <property type="match status" value="1"/>
</dbReference>
<feature type="domain" description="G-protein coupled receptors family 1 profile" evidence="10">
    <location>
        <begin position="66"/>
        <end position="321"/>
    </location>
</feature>
<feature type="transmembrane region" description="Helical" evidence="9">
    <location>
        <begin position="165"/>
        <end position="185"/>
    </location>
</feature>
<feature type="transmembrane region" description="Helical" evidence="9">
    <location>
        <begin position="619"/>
        <end position="641"/>
    </location>
</feature>
<dbReference type="InterPro" id="IPR017452">
    <property type="entry name" value="GPCR_Rhodpsn_7TM"/>
</dbReference>
<dbReference type="GO" id="GO:0019957">
    <property type="term" value="F:C-C chemokine binding"/>
    <property type="evidence" value="ECO:0007669"/>
    <property type="project" value="TreeGrafter"/>
</dbReference>
<comment type="similarity">
    <text evidence="8">Belongs to the G-protein coupled receptor 1 family.</text>
</comment>
<evidence type="ECO:0000256" key="9">
    <source>
        <dbReference type="SAM" id="Phobius"/>
    </source>
</evidence>
<keyword evidence="12" id="KW-1185">Reference proteome</keyword>
<dbReference type="GO" id="GO:0006955">
    <property type="term" value="P:immune response"/>
    <property type="evidence" value="ECO:0007669"/>
    <property type="project" value="TreeGrafter"/>
</dbReference>
<sequence length="780" mass="86871">MGRLDSTTLLSFTYEYDLNYTDIDSVTDPNITEVEELCVPSKEQETTITAVQTTVFLVVFFLGVIGNGLVIATFARYRRLRLRCMTDVFLFYLALSDMLLLLTLPLQTGETLIGSWIFGEALCKLNRGMYAINTYGGLLLLACISVDRYLVVVRTRAVRKRSSGMLFYSTLSAFGVAVSSVFLSLPDLQFSSLENDMGSDVLLCDMKVWGDDVSKWKLWAQMAKIAGFCIPCVAMVVCYGAIGRVLIRAGGKCWRRQRTLRLMALLVVLFLLFQLPYTVVLLIKIFTPTPKDCEGWTKYHLQENITRNLAYVRACISTAFSNSTTHPTTGTFGLNDKILKRTPVQKLHSISIQQMAAPKNTGPNCSITNEGFTVPCMSSSEVQACIKMLKSQQGMGSLDSTTLLSFTYEYDLNYTDIDSVTDPNIIDVEELCVPSKEQETTITAVQTTVFLVVFFLGVIGNGLVIASFARYRRLRLRCMTDIFLFYLALSDMLLLLTLPLQMGETLIGSWIFGEALCKLNRGMYAINTYGGLLLLACISFEKYLEVVCSRAVRKKSSGMLFYSTLSAFGVAVTSVFLSLPDLQFSSLENDMGSDVLLCDMKVWGDDVSKWKLWAQMAKIAGFCIPCMLMVVCYGAIGCVLIRAGGKCWQRQKTLRLIAILVVLFLLFQLPYTVVLLIKIFTPTPKDCEGWTKFHIQENITRNLAYVRCCLNPLIYVIVGVRFRNDIIRLLTDVGCVCACVSHITPQRDNESSVTATSITTPALDTPAANTAEATKAFSSF</sequence>
<evidence type="ECO:0000256" key="6">
    <source>
        <dbReference type="ARBA" id="ARBA00023170"/>
    </source>
</evidence>
<gene>
    <name evidence="11" type="ORF">Q8A67_024759</name>
</gene>
<dbReference type="GO" id="GO:0009897">
    <property type="term" value="C:external side of plasma membrane"/>
    <property type="evidence" value="ECO:0007669"/>
    <property type="project" value="TreeGrafter"/>
</dbReference>
<organism evidence="11 12">
    <name type="scientific">Cirrhinus molitorella</name>
    <name type="common">mud carp</name>
    <dbReference type="NCBI Taxonomy" id="172907"/>
    <lineage>
        <taxon>Eukaryota</taxon>
        <taxon>Metazoa</taxon>
        <taxon>Chordata</taxon>
        <taxon>Craniata</taxon>
        <taxon>Vertebrata</taxon>
        <taxon>Euteleostomi</taxon>
        <taxon>Actinopterygii</taxon>
        <taxon>Neopterygii</taxon>
        <taxon>Teleostei</taxon>
        <taxon>Ostariophysi</taxon>
        <taxon>Cypriniformes</taxon>
        <taxon>Cyprinidae</taxon>
        <taxon>Labeoninae</taxon>
        <taxon>Labeonini</taxon>
        <taxon>Cirrhinus</taxon>
    </lineage>
</organism>
<dbReference type="GO" id="GO:0007204">
    <property type="term" value="P:positive regulation of cytosolic calcium ion concentration"/>
    <property type="evidence" value="ECO:0007669"/>
    <property type="project" value="TreeGrafter"/>
</dbReference>
<feature type="transmembrane region" description="Helical" evidence="9">
    <location>
        <begin position="449"/>
        <end position="471"/>
    </location>
</feature>
<comment type="caution">
    <text evidence="11">The sequence shown here is derived from an EMBL/GenBank/DDBJ whole genome shotgun (WGS) entry which is preliminary data.</text>
</comment>
<keyword evidence="4 8" id="KW-0297">G-protein coupled receptor</keyword>
<keyword evidence="2 8" id="KW-0812">Transmembrane</keyword>
<feature type="domain" description="G-protein coupled receptors family 1 profile" evidence="10">
    <location>
        <begin position="460"/>
        <end position="715"/>
    </location>
</feature>
<dbReference type="PANTHER" id="PTHR10489:SF735">
    <property type="entry name" value="C-C CHEMOKINE RECEPTOR TYPE 10"/>
    <property type="match status" value="1"/>
</dbReference>
<feature type="transmembrane region" description="Helical" evidence="9">
    <location>
        <begin position="225"/>
        <end position="247"/>
    </location>
</feature>
<feature type="transmembrane region" description="Helical" evidence="9">
    <location>
        <begin position="55"/>
        <end position="77"/>
    </location>
</feature>
<feature type="transmembrane region" description="Helical" evidence="9">
    <location>
        <begin position="128"/>
        <end position="153"/>
    </location>
</feature>
<feature type="transmembrane region" description="Helical" evidence="9">
    <location>
        <begin position="89"/>
        <end position="108"/>
    </location>
</feature>
<dbReference type="GO" id="GO:0016493">
    <property type="term" value="F:C-C chemokine receptor activity"/>
    <property type="evidence" value="ECO:0007669"/>
    <property type="project" value="TreeGrafter"/>
</dbReference>
<dbReference type="EMBL" id="JAUYZG010000024">
    <property type="protein sequence ID" value="KAK2870367.1"/>
    <property type="molecule type" value="Genomic_DNA"/>
</dbReference>
<proteinExistence type="inferred from homology"/>
<dbReference type="Gene3D" id="1.20.1070.10">
    <property type="entry name" value="Rhodopsin 7-helix transmembrane proteins"/>
    <property type="match status" value="2"/>
</dbReference>